<organism evidence="1 2">
    <name type="scientific">Ameyamaea chiangmaiensis</name>
    <dbReference type="NCBI Taxonomy" id="442969"/>
    <lineage>
        <taxon>Bacteria</taxon>
        <taxon>Pseudomonadati</taxon>
        <taxon>Pseudomonadota</taxon>
        <taxon>Alphaproteobacteria</taxon>
        <taxon>Acetobacterales</taxon>
        <taxon>Acetobacteraceae</taxon>
        <taxon>Ameyamaea</taxon>
    </lineage>
</organism>
<sequence length="42" mass="4392">MTVTRKFVTLDANATEPLRPEAREAVLAAWAIGGNPSSVHGG</sequence>
<dbReference type="EMBL" id="JABXXR010000105">
    <property type="protein sequence ID" value="NVN41249.1"/>
    <property type="molecule type" value="Genomic_DNA"/>
</dbReference>
<comment type="caution">
    <text evidence="1">The sequence shown here is derived from an EMBL/GenBank/DDBJ whole genome shotgun (WGS) entry which is preliminary data.</text>
</comment>
<dbReference type="Proteomes" id="UP000585665">
    <property type="component" value="Unassembled WGS sequence"/>
</dbReference>
<evidence type="ECO:0000313" key="2">
    <source>
        <dbReference type="Proteomes" id="UP000585665"/>
    </source>
</evidence>
<reference evidence="1 2" key="1">
    <citation type="submission" date="2020-06" db="EMBL/GenBank/DDBJ databases">
        <title>Description of novel acetic acid bacteria.</title>
        <authorList>
            <person name="Sombolestani A."/>
        </authorList>
    </citation>
    <scope>NUCLEOTIDE SEQUENCE [LARGE SCALE GENOMIC DNA]</scope>
    <source>
        <strain evidence="1 2">LMG 27010</strain>
    </source>
</reference>
<protein>
    <submittedName>
        <fullName evidence="1">Cysteine desulfurase</fullName>
    </submittedName>
</protein>
<keyword evidence="2" id="KW-1185">Reference proteome</keyword>
<gene>
    <name evidence="1" type="ORF">HUK82_11845</name>
</gene>
<dbReference type="AlphaFoldDB" id="A0A850PF03"/>
<name>A0A850PF03_9PROT</name>
<feature type="non-terminal residue" evidence="1">
    <location>
        <position position="42"/>
    </location>
</feature>
<evidence type="ECO:0000313" key="1">
    <source>
        <dbReference type="EMBL" id="NVN41249.1"/>
    </source>
</evidence>
<accession>A0A850PF03</accession>
<proteinExistence type="predicted"/>